<keyword evidence="2" id="KW-0378">Hydrolase</keyword>
<sequence length="281" mass="31120">MALVDYGSSSDDEEGHASQKQATPPSKKPKKLPSLPLTFDITPKDDPSLHQGRMRSRPYVDGEYNTHVYLSLSISWKLSKILETIIAQLPPSPNPIHSLLPNLHISLTRPVPLRRHQIQPFRDELASRLGQICPFKLSLVGSVKAYYNEVTGGGSNRAFLALRVGAGARELKKIVDVVLDPTLKKIHRPTYHDNPEFHTSFAWTLFSTKTDNQDTSHGNHSASGYRSEEAQGLPFGEEDLNRVNSIFESEVLKAQPAGGWTISSVEVKIAKEIATIPLKLA</sequence>
<evidence type="ECO:0000313" key="8">
    <source>
        <dbReference type="EMBL" id="OXG13044.1"/>
    </source>
</evidence>
<protein>
    <recommendedName>
        <fullName evidence="5">U6 snRNA phosphodiesterase 1</fullName>
    </recommendedName>
    <alternativeName>
        <fullName evidence="6">3'-5' RNA exonuclease USB1</fullName>
    </alternativeName>
</protein>
<organism evidence="8 9">
    <name type="scientific">Cryptococcus neoformans Tu259-1</name>
    <dbReference type="NCBI Taxonomy" id="1230072"/>
    <lineage>
        <taxon>Eukaryota</taxon>
        <taxon>Fungi</taxon>
        <taxon>Dikarya</taxon>
        <taxon>Basidiomycota</taxon>
        <taxon>Agaricomycotina</taxon>
        <taxon>Tremellomycetes</taxon>
        <taxon>Tremellales</taxon>
        <taxon>Cryptococcaceae</taxon>
        <taxon>Cryptococcus</taxon>
        <taxon>Cryptococcus neoformans species complex</taxon>
    </lineage>
</organism>
<evidence type="ECO:0000256" key="2">
    <source>
        <dbReference type="ARBA" id="ARBA00022801"/>
    </source>
</evidence>
<dbReference type="GO" id="GO:0016829">
    <property type="term" value="F:lyase activity"/>
    <property type="evidence" value="ECO:0007669"/>
    <property type="project" value="UniProtKB-KW"/>
</dbReference>
<evidence type="ECO:0000256" key="5">
    <source>
        <dbReference type="ARBA" id="ARBA00029543"/>
    </source>
</evidence>
<dbReference type="InterPro" id="IPR027521">
    <property type="entry name" value="Usb1"/>
</dbReference>
<accession>A0A854QBR1</accession>
<evidence type="ECO:0000256" key="3">
    <source>
        <dbReference type="ARBA" id="ARBA00023239"/>
    </source>
</evidence>
<dbReference type="Proteomes" id="UP000199727">
    <property type="component" value="Unassembled WGS sequence"/>
</dbReference>
<dbReference type="GO" id="GO:0005634">
    <property type="term" value="C:nucleus"/>
    <property type="evidence" value="ECO:0007669"/>
    <property type="project" value="TreeGrafter"/>
</dbReference>
<name>A0A854QBR1_CRYNE</name>
<evidence type="ECO:0000256" key="4">
    <source>
        <dbReference type="ARBA" id="ARBA00023242"/>
    </source>
</evidence>
<keyword evidence="3" id="KW-0456">Lyase</keyword>
<dbReference type="Pfam" id="PF09749">
    <property type="entry name" value="HVSL"/>
    <property type="match status" value="1"/>
</dbReference>
<dbReference type="GO" id="GO:0000175">
    <property type="term" value="F:3'-5'-RNA exonuclease activity"/>
    <property type="evidence" value="ECO:0007669"/>
    <property type="project" value="TreeGrafter"/>
</dbReference>
<comment type="caution">
    <text evidence="8">The sequence shown here is derived from an EMBL/GenBank/DDBJ whole genome shotgun (WGS) entry which is preliminary data.</text>
</comment>
<keyword evidence="1" id="KW-0540">Nuclease</keyword>
<proteinExistence type="predicted"/>
<dbReference type="PANTHER" id="PTHR13522">
    <property type="entry name" value="U6 SNRNA PHOSPHODIESTERASE 1"/>
    <property type="match status" value="1"/>
</dbReference>
<dbReference type="Gene3D" id="3.90.1140.10">
    <property type="entry name" value="Cyclic phosphodiesterase"/>
    <property type="match status" value="1"/>
</dbReference>
<feature type="region of interest" description="Disordered" evidence="7">
    <location>
        <begin position="1"/>
        <end position="55"/>
    </location>
</feature>
<dbReference type="GO" id="GO:0034477">
    <property type="term" value="P:U6 snRNA 3'-end processing"/>
    <property type="evidence" value="ECO:0007669"/>
    <property type="project" value="InterPro"/>
</dbReference>
<evidence type="ECO:0000256" key="6">
    <source>
        <dbReference type="ARBA" id="ARBA00030030"/>
    </source>
</evidence>
<dbReference type="EMBL" id="AMKT01000083">
    <property type="protein sequence ID" value="OXG13044.1"/>
    <property type="molecule type" value="Genomic_DNA"/>
</dbReference>
<keyword evidence="4" id="KW-0539">Nucleus</keyword>
<evidence type="ECO:0000256" key="7">
    <source>
        <dbReference type="SAM" id="MobiDB-lite"/>
    </source>
</evidence>
<evidence type="ECO:0000313" key="9">
    <source>
        <dbReference type="Proteomes" id="UP000199727"/>
    </source>
</evidence>
<dbReference type="PANTHER" id="PTHR13522:SF3">
    <property type="entry name" value="U6 SNRNA PHOSPHODIESTERASE 1"/>
    <property type="match status" value="1"/>
</dbReference>
<dbReference type="OrthoDB" id="49151at2759"/>
<gene>
    <name evidence="8" type="ORF">C361_06234</name>
</gene>
<evidence type="ECO:0000256" key="1">
    <source>
        <dbReference type="ARBA" id="ARBA00022722"/>
    </source>
</evidence>
<reference evidence="8 9" key="1">
    <citation type="submission" date="2017-06" db="EMBL/GenBank/DDBJ databases">
        <title>Global population genomics of the pathogenic fungus Cryptococcus neoformans var. grubii.</title>
        <authorList>
            <person name="Cuomo C."/>
            <person name="Litvintseva A."/>
            <person name="Chen Y."/>
            <person name="Young S."/>
            <person name="Zeng Q."/>
            <person name="Chapman S."/>
            <person name="Gujja S."/>
            <person name="Saif S."/>
            <person name="Birren B."/>
        </authorList>
    </citation>
    <scope>NUCLEOTIDE SEQUENCE [LARGE SCALE GENOMIC DNA]</scope>
    <source>
        <strain evidence="8 9">Tu259-1</strain>
    </source>
</reference>
<dbReference type="AlphaFoldDB" id="A0A854QBR1"/>